<proteinExistence type="predicted"/>
<evidence type="ECO:0000313" key="1">
    <source>
        <dbReference type="EMBL" id="GBM55838.1"/>
    </source>
</evidence>
<sequence>MDFAFLSTVEMKKMILEQAPLTTTGGLCIFDIKFSMRQVVRNSRSFVNSNASVYSLVPIYEFGCNLANKNCRKVLPSYSMEKLKLILLIFYTHYSNFSRDDCPSISRIKCLKSSLNYPSYSREKYEELNIGNTLQEKTTKLRSLKLPRQAIPNPTPLITIPSRAKNLPKLGYIHPPPSQTLIVRSSYRRSVNKTCEPAHRASSGTSINLKMLQHLLVPPVNEGAPHLS</sequence>
<dbReference type="Proteomes" id="UP000499080">
    <property type="component" value="Unassembled WGS sequence"/>
</dbReference>
<reference evidence="1 2" key="1">
    <citation type="journal article" date="2019" name="Sci. Rep.">
        <title>Orb-weaving spider Araneus ventricosus genome elucidates the spidroin gene catalogue.</title>
        <authorList>
            <person name="Kono N."/>
            <person name="Nakamura H."/>
            <person name="Ohtoshi R."/>
            <person name="Moran D.A.P."/>
            <person name="Shinohara A."/>
            <person name="Yoshida Y."/>
            <person name="Fujiwara M."/>
            <person name="Mori M."/>
            <person name="Tomita M."/>
            <person name="Arakawa K."/>
        </authorList>
    </citation>
    <scope>NUCLEOTIDE SEQUENCE [LARGE SCALE GENOMIC DNA]</scope>
</reference>
<comment type="caution">
    <text evidence="1">The sequence shown here is derived from an EMBL/GenBank/DDBJ whole genome shotgun (WGS) entry which is preliminary data.</text>
</comment>
<accession>A0A4Y2GTM1</accession>
<dbReference type="AlphaFoldDB" id="A0A4Y2GTM1"/>
<gene>
    <name evidence="1" type="ORF">AVEN_99374_1</name>
</gene>
<keyword evidence="2" id="KW-1185">Reference proteome</keyword>
<organism evidence="1 2">
    <name type="scientific">Araneus ventricosus</name>
    <name type="common">Orbweaver spider</name>
    <name type="synonym">Epeira ventricosa</name>
    <dbReference type="NCBI Taxonomy" id="182803"/>
    <lineage>
        <taxon>Eukaryota</taxon>
        <taxon>Metazoa</taxon>
        <taxon>Ecdysozoa</taxon>
        <taxon>Arthropoda</taxon>
        <taxon>Chelicerata</taxon>
        <taxon>Arachnida</taxon>
        <taxon>Araneae</taxon>
        <taxon>Araneomorphae</taxon>
        <taxon>Entelegynae</taxon>
        <taxon>Araneoidea</taxon>
        <taxon>Araneidae</taxon>
        <taxon>Araneus</taxon>
    </lineage>
</organism>
<evidence type="ECO:0000313" key="2">
    <source>
        <dbReference type="Proteomes" id="UP000499080"/>
    </source>
</evidence>
<protein>
    <submittedName>
        <fullName evidence="1">Uncharacterized protein</fullName>
    </submittedName>
</protein>
<name>A0A4Y2GTM1_ARAVE</name>
<dbReference type="EMBL" id="BGPR01001518">
    <property type="protein sequence ID" value="GBM55838.1"/>
    <property type="molecule type" value="Genomic_DNA"/>
</dbReference>